<dbReference type="GO" id="GO:0018773">
    <property type="term" value="F:acetylpyruvate hydrolase activity"/>
    <property type="evidence" value="ECO:0007669"/>
    <property type="project" value="TreeGrafter"/>
</dbReference>
<gene>
    <name evidence="5" type="ORF">AARAC_001317</name>
    <name evidence="4" type="ORF">BDV24DRAFT_173258</name>
</gene>
<dbReference type="EMBL" id="ML737113">
    <property type="protein sequence ID" value="KAE8347392.1"/>
    <property type="molecule type" value="Genomic_DNA"/>
</dbReference>
<dbReference type="Proteomes" id="UP000325558">
    <property type="component" value="Unassembled WGS sequence"/>
</dbReference>
<name>A0A2G7FW86_9EURO</name>
<dbReference type="PANTHER" id="PTHR11820">
    <property type="entry name" value="ACYLPYRUVASE"/>
    <property type="match status" value="1"/>
</dbReference>
<feature type="domain" description="Fumarylacetoacetase-like C-terminal" evidence="3">
    <location>
        <begin position="68"/>
        <end position="274"/>
    </location>
</feature>
<dbReference type="Proteomes" id="UP000231358">
    <property type="component" value="Unassembled WGS sequence"/>
</dbReference>
<dbReference type="GO" id="GO:0006107">
    <property type="term" value="P:oxaloacetate metabolic process"/>
    <property type="evidence" value="ECO:0007669"/>
    <property type="project" value="UniProtKB-ARBA"/>
</dbReference>
<protein>
    <submittedName>
        <fullName evidence="5">Fumarylacetoacetase</fullName>
    </submittedName>
</protein>
<accession>A0A2G7FW86</accession>
<evidence type="ECO:0000256" key="1">
    <source>
        <dbReference type="ARBA" id="ARBA00010211"/>
    </source>
</evidence>
<reference evidence="4" key="2">
    <citation type="submission" date="2019-04" db="EMBL/GenBank/DDBJ databases">
        <title>Friends and foes A comparative genomics study of 23 Aspergillus species from section Flavi.</title>
        <authorList>
            <consortium name="DOE Joint Genome Institute"/>
            <person name="Kjaerbolling I."/>
            <person name="Vesth T."/>
            <person name="Frisvad J.C."/>
            <person name="Nybo J.L."/>
            <person name="Theobald S."/>
            <person name="Kildgaard S."/>
            <person name="Isbrandt T."/>
            <person name="Kuo A."/>
            <person name="Sato A."/>
            <person name="Lyhne E.K."/>
            <person name="Kogle M.E."/>
            <person name="Wiebenga A."/>
            <person name="Kun R.S."/>
            <person name="Lubbers R.J."/>
            <person name="Makela M.R."/>
            <person name="Barry K."/>
            <person name="Chovatia M."/>
            <person name="Clum A."/>
            <person name="Daum C."/>
            <person name="Haridas S."/>
            <person name="He G."/>
            <person name="LaButti K."/>
            <person name="Lipzen A."/>
            <person name="Mondo S."/>
            <person name="Riley R."/>
            <person name="Salamov A."/>
            <person name="Simmons B.A."/>
            <person name="Magnuson J.K."/>
            <person name="Henrissat B."/>
            <person name="Mortensen U.H."/>
            <person name="Larsen T.O."/>
            <person name="Devries R.P."/>
            <person name="Grigoriev I.V."/>
            <person name="Machida M."/>
            <person name="Baker S.E."/>
            <person name="Andersen M.R."/>
        </authorList>
    </citation>
    <scope>NUCLEOTIDE SEQUENCE</scope>
    <source>
        <strain evidence="4">CBS 117612</strain>
    </source>
</reference>
<dbReference type="InterPro" id="IPR011234">
    <property type="entry name" value="Fumarylacetoacetase-like_C"/>
</dbReference>
<dbReference type="GO" id="GO:0046872">
    <property type="term" value="F:metal ion binding"/>
    <property type="evidence" value="ECO:0007669"/>
    <property type="project" value="UniProtKB-KW"/>
</dbReference>
<proteinExistence type="inferred from homology"/>
<evidence type="ECO:0000313" key="5">
    <source>
        <dbReference type="EMBL" id="PIG84847.1"/>
    </source>
</evidence>
<dbReference type="Pfam" id="PF01557">
    <property type="entry name" value="FAA_hydrolase"/>
    <property type="match status" value="1"/>
</dbReference>
<evidence type="ECO:0000256" key="2">
    <source>
        <dbReference type="ARBA" id="ARBA00022723"/>
    </source>
</evidence>
<comment type="similarity">
    <text evidence="1">Belongs to the FAH family.</text>
</comment>
<evidence type="ECO:0000259" key="3">
    <source>
        <dbReference type="Pfam" id="PF01557"/>
    </source>
</evidence>
<reference evidence="5 6" key="1">
    <citation type="submission" date="2017-05" db="EMBL/GenBank/DDBJ databases">
        <title>Genome sequence for an aflatoxigenic pathogen of Argentinian peanut, Aspergillus arachidicola.</title>
        <authorList>
            <person name="Moore G."/>
            <person name="Beltz S.B."/>
            <person name="Mack B.M."/>
        </authorList>
    </citation>
    <scope>NUCLEOTIDE SEQUENCE [LARGE SCALE GENOMIC DNA]</scope>
    <source>
        <strain evidence="5 6">CBS 117610</strain>
    </source>
</reference>
<organism evidence="5 6">
    <name type="scientific">Aspergillus arachidicola</name>
    <dbReference type="NCBI Taxonomy" id="656916"/>
    <lineage>
        <taxon>Eukaryota</taxon>
        <taxon>Fungi</taxon>
        <taxon>Dikarya</taxon>
        <taxon>Ascomycota</taxon>
        <taxon>Pezizomycotina</taxon>
        <taxon>Eurotiomycetes</taxon>
        <taxon>Eurotiomycetidae</taxon>
        <taxon>Eurotiales</taxon>
        <taxon>Aspergillaceae</taxon>
        <taxon>Aspergillus</taxon>
        <taxon>Aspergillus subgen. Circumdati</taxon>
    </lineage>
</organism>
<sequence>MFQKLIRFVDDKGKTYFGDVPEGCSLERIEGTSVPVVDGSLKSGFSKTAKHAVVTKLLPPLAQVPIFVCVGLNYRQHANEANLTVPPYPVIFTKPADSLAGPSNEIPVHPEAQSMLDYEGELGVVIGRDALNVSENEALDYVLGYTCANDVSARNFQLPDTSGGQYCFAKSFDKFGPIGPCIVSTQLIPDPQQLTLKTRVNGTIRQSTSTSDMIWTVKQIIAHASTGTTLRAGTVIMSGTPSGVGLFCKPQAFMKSGDEVEIDIDAVGVLRNKILFT</sequence>
<dbReference type="AlphaFoldDB" id="A0A2G7FW86"/>
<dbReference type="OrthoDB" id="411064at2759"/>
<dbReference type="SUPFAM" id="SSF56529">
    <property type="entry name" value="FAH"/>
    <property type="match status" value="1"/>
</dbReference>
<dbReference type="InterPro" id="IPR036663">
    <property type="entry name" value="Fumarylacetoacetase_C_sf"/>
</dbReference>
<evidence type="ECO:0000313" key="4">
    <source>
        <dbReference type="EMBL" id="KAE8347392.1"/>
    </source>
</evidence>
<dbReference type="GO" id="GO:0050163">
    <property type="term" value="F:oxaloacetate tautomerase activity"/>
    <property type="evidence" value="ECO:0007669"/>
    <property type="project" value="UniProtKB-ARBA"/>
</dbReference>
<dbReference type="FunFam" id="3.90.850.10:FF:000002">
    <property type="entry name" value="2-hydroxyhepta-2,4-diene-1,7-dioate isomerase"/>
    <property type="match status" value="1"/>
</dbReference>
<evidence type="ECO:0000313" key="6">
    <source>
        <dbReference type="Proteomes" id="UP000231358"/>
    </source>
</evidence>
<keyword evidence="2" id="KW-0479">Metal-binding</keyword>
<dbReference type="STRING" id="656916.A0A2G7FW86"/>
<keyword evidence="6" id="KW-1185">Reference proteome</keyword>
<dbReference type="EMBL" id="NEXV01000360">
    <property type="protein sequence ID" value="PIG84847.1"/>
    <property type="molecule type" value="Genomic_DNA"/>
</dbReference>
<dbReference type="PANTHER" id="PTHR11820:SF7">
    <property type="entry name" value="ACYLPYRUVASE FAHD1, MITOCHONDRIAL"/>
    <property type="match status" value="1"/>
</dbReference>
<dbReference type="Gene3D" id="3.90.850.10">
    <property type="entry name" value="Fumarylacetoacetase-like, C-terminal domain"/>
    <property type="match status" value="1"/>
</dbReference>